<name>A0AAW5QYZ5_9HYPH</name>
<dbReference type="Gene3D" id="3.20.20.70">
    <property type="entry name" value="Aldolase class I"/>
    <property type="match status" value="1"/>
</dbReference>
<dbReference type="GO" id="GO:0004736">
    <property type="term" value="F:pyruvate carboxylase activity"/>
    <property type="evidence" value="ECO:0007669"/>
    <property type="project" value="TreeGrafter"/>
</dbReference>
<dbReference type="PROSITE" id="PS50991">
    <property type="entry name" value="PYR_CT"/>
    <property type="match status" value="1"/>
</dbReference>
<reference evidence="2 3" key="1">
    <citation type="submission" date="2022-04" db="EMBL/GenBank/DDBJ databases">
        <authorList>
            <person name="Ye Y.-Q."/>
            <person name="Du Z.-J."/>
        </authorList>
    </citation>
    <scope>NUCLEOTIDE SEQUENCE [LARGE SCALE GENOMIC DNA]</scope>
    <source>
        <strain evidence="2 3">A6E488</strain>
    </source>
</reference>
<dbReference type="Pfam" id="PF02436">
    <property type="entry name" value="PYC_OADA"/>
    <property type="match status" value="1"/>
</dbReference>
<protein>
    <recommendedName>
        <fullName evidence="1">Pyruvate carboxyltransferase domain-containing protein</fullName>
    </recommendedName>
</protein>
<accession>A0AAW5QYZ5</accession>
<dbReference type="InterPro" id="IPR000891">
    <property type="entry name" value="PYR_CT"/>
</dbReference>
<dbReference type="Proteomes" id="UP001320898">
    <property type="component" value="Unassembled WGS sequence"/>
</dbReference>
<evidence type="ECO:0000259" key="1">
    <source>
        <dbReference type="PROSITE" id="PS50991"/>
    </source>
</evidence>
<dbReference type="SUPFAM" id="SSF51569">
    <property type="entry name" value="Aldolase"/>
    <property type="match status" value="1"/>
</dbReference>
<dbReference type="InterPro" id="IPR055268">
    <property type="entry name" value="PCB-like"/>
</dbReference>
<dbReference type="InterPro" id="IPR013785">
    <property type="entry name" value="Aldolase_TIM"/>
</dbReference>
<dbReference type="PANTHER" id="PTHR43778">
    <property type="entry name" value="PYRUVATE CARBOXYLASE"/>
    <property type="match status" value="1"/>
</dbReference>
<keyword evidence="3" id="KW-1185">Reference proteome</keyword>
<dbReference type="EMBL" id="JALIDZ010000003">
    <property type="protein sequence ID" value="MCT8971495.1"/>
    <property type="molecule type" value="Genomic_DNA"/>
</dbReference>
<evidence type="ECO:0000313" key="3">
    <source>
        <dbReference type="Proteomes" id="UP001320898"/>
    </source>
</evidence>
<evidence type="ECO:0000313" key="2">
    <source>
        <dbReference type="EMBL" id="MCT8971495.1"/>
    </source>
</evidence>
<dbReference type="AlphaFoldDB" id="A0AAW5QYZ5"/>
<dbReference type="InterPro" id="IPR003379">
    <property type="entry name" value="Carboxylase_cons_dom"/>
</dbReference>
<dbReference type="RefSeq" id="WP_261615076.1">
    <property type="nucleotide sequence ID" value="NZ_JALIDZ010000003.1"/>
</dbReference>
<dbReference type="GO" id="GO:0005737">
    <property type="term" value="C:cytoplasm"/>
    <property type="evidence" value="ECO:0007669"/>
    <property type="project" value="TreeGrafter"/>
</dbReference>
<dbReference type="SUPFAM" id="SSF89000">
    <property type="entry name" value="post-HMGL domain-like"/>
    <property type="match status" value="1"/>
</dbReference>
<proteinExistence type="predicted"/>
<dbReference type="PANTHER" id="PTHR43778:SF2">
    <property type="entry name" value="PYRUVATE CARBOXYLASE, MITOCHONDRIAL"/>
    <property type="match status" value="1"/>
</dbReference>
<feature type="domain" description="Pyruvate carboxyltransferase" evidence="1">
    <location>
        <begin position="17"/>
        <end position="279"/>
    </location>
</feature>
<gene>
    <name evidence="2" type="ORF">MUB46_06490</name>
</gene>
<sequence>MTEAEKVRAKRGRSGAIGIIDTTFRDAQQCLWTTRMTAGMMLPIAERMDRAGFEMIDFMAPVQFDVCVRYLKENPWEKARLLKARLPNTPLRSYCRSKSLIGFSLAPDDMVEMWMERLAANGFSVVGTLDALFDVDNMAVSIRHGKKLGLYTVGALVFSESPVHTDAVYANTAKALIEKTDVDAIMIKDSGALLTPDRIRTLVPALKAVMGGRPLELHSHCNTGLAPLVYLEAAKLGVDQLHTSIAPLASGPAQPSVQNTLGNLSTAGFGTTVDRELIDEISDYLTDLAAQEGFPHGAPMEYDLYHYQHQMPGGMLNNWRFQLREQGLEDRFDEILDEIIKIRAELGWPIMVTPFSQIIAVQAMLNVVGGERYRNVPDEIKRYALGHFGKLLSPVDPDILDRIAENGSPAIPLEPKQLEPGRPALEKAYPNLDDDARMLRYMFAGSEVDAMEEAGPIRTTATLGSPVEALLRGLQARSAVTRFDVEYKNTRVAMSRTA</sequence>
<comment type="caution">
    <text evidence="2">The sequence shown here is derived from an EMBL/GenBank/DDBJ whole genome shotgun (WGS) entry which is preliminary data.</text>
</comment>
<organism evidence="2 3">
    <name type="scientific">Microbaculum marinisediminis</name>
    <dbReference type="NCBI Taxonomy" id="2931392"/>
    <lineage>
        <taxon>Bacteria</taxon>
        <taxon>Pseudomonadati</taxon>
        <taxon>Pseudomonadota</taxon>
        <taxon>Alphaproteobacteria</taxon>
        <taxon>Hyphomicrobiales</taxon>
        <taxon>Tepidamorphaceae</taxon>
        <taxon>Microbaculum</taxon>
    </lineage>
</organism>
<dbReference type="GO" id="GO:0006094">
    <property type="term" value="P:gluconeogenesis"/>
    <property type="evidence" value="ECO:0007669"/>
    <property type="project" value="TreeGrafter"/>
</dbReference>
<dbReference type="CDD" id="cd07937">
    <property type="entry name" value="DRE_TIM_PC_TC_5S"/>
    <property type="match status" value="1"/>
</dbReference>